<dbReference type="OrthoDB" id="5279008at2759"/>
<dbReference type="InterPro" id="IPR032675">
    <property type="entry name" value="LRR_dom_sf"/>
</dbReference>
<dbReference type="SUPFAM" id="SSF52047">
    <property type="entry name" value="RNI-like"/>
    <property type="match status" value="1"/>
</dbReference>
<reference evidence="2 3" key="1">
    <citation type="journal article" date="2018" name="Sci. Rep.">
        <title>Comparative genomics provides insights into the lifestyle and reveals functional heterogeneity of dark septate endophytic fungi.</title>
        <authorList>
            <person name="Knapp D.G."/>
            <person name="Nemeth J.B."/>
            <person name="Barry K."/>
            <person name="Hainaut M."/>
            <person name="Henrissat B."/>
            <person name="Johnson J."/>
            <person name="Kuo A."/>
            <person name="Lim J.H.P."/>
            <person name="Lipzen A."/>
            <person name="Nolan M."/>
            <person name="Ohm R.A."/>
            <person name="Tamas L."/>
            <person name="Grigoriev I.V."/>
            <person name="Spatafora J.W."/>
            <person name="Nagy L.G."/>
            <person name="Kovacs G.M."/>
        </authorList>
    </citation>
    <scope>NUCLEOTIDE SEQUENCE [LARGE SCALE GENOMIC DNA]</scope>
    <source>
        <strain evidence="2 3">DSE2036</strain>
    </source>
</reference>
<dbReference type="EMBL" id="KZ805453">
    <property type="protein sequence ID" value="PVH96832.1"/>
    <property type="molecule type" value="Genomic_DNA"/>
</dbReference>
<feature type="region of interest" description="Disordered" evidence="1">
    <location>
        <begin position="428"/>
        <end position="454"/>
    </location>
</feature>
<dbReference type="Proteomes" id="UP000244855">
    <property type="component" value="Unassembled WGS sequence"/>
</dbReference>
<name>A0A2V1DFF8_9PLEO</name>
<dbReference type="AlphaFoldDB" id="A0A2V1DFF8"/>
<organism evidence="2 3">
    <name type="scientific">Periconia macrospinosa</name>
    <dbReference type="NCBI Taxonomy" id="97972"/>
    <lineage>
        <taxon>Eukaryota</taxon>
        <taxon>Fungi</taxon>
        <taxon>Dikarya</taxon>
        <taxon>Ascomycota</taxon>
        <taxon>Pezizomycotina</taxon>
        <taxon>Dothideomycetes</taxon>
        <taxon>Pleosporomycetidae</taxon>
        <taxon>Pleosporales</taxon>
        <taxon>Massarineae</taxon>
        <taxon>Periconiaceae</taxon>
        <taxon>Periconia</taxon>
    </lineage>
</organism>
<feature type="compositionally biased region" description="Acidic residues" evidence="1">
    <location>
        <begin position="435"/>
        <end position="454"/>
    </location>
</feature>
<protein>
    <recommendedName>
        <fullName evidence="4">F-box domain-containing protein</fullName>
    </recommendedName>
</protein>
<dbReference type="STRING" id="97972.A0A2V1DFF8"/>
<evidence type="ECO:0000256" key="1">
    <source>
        <dbReference type="SAM" id="MobiDB-lite"/>
    </source>
</evidence>
<proteinExistence type="predicted"/>
<evidence type="ECO:0000313" key="3">
    <source>
        <dbReference type="Proteomes" id="UP000244855"/>
    </source>
</evidence>
<accession>A0A2V1DFF8</accession>
<gene>
    <name evidence="2" type="ORF">DM02DRAFT_568879</name>
</gene>
<sequence length="454" mass="51458">MANANLLGMPLELLVHIIATYLPTQDLGALRLTCKELDKSLFDTFAKEFFTKKQFMVSSHSLGTLIEISEHPVFSTYLNHVIIGLDNYQSLYHIPNQPDQIQAFRDGCADQLNLQRSGRGRDMLAQAFRNLPNLKTLGIRDYDAMGRLRDGTRWRSYGVSTIRRQTGLTLGTYHGGSASDYVSEIYSVLLRALSDARKTIPSIEVILRHTSYGMTDSTFYVSPEDTALQAVLEDLQTLLLTVSLSHRNGSTFPIDYDSNEAPNMPPLLIKHLSYTKNLKHLRVNFAGHDIRGIKWLMKSLATTSDILPNLERLEFGKMELDPTLLADLIPRFSTSLKHLTLWDIELGYQYAKHWFDSEDRYHPWPPLLRAISKMPKLESLMVGRISHAANGRNSMSIGLEGNKPSQECKGDMKVEIPKLIAGFQVDWPQPLVIPSDDENDEDEDEDEDEDMDDE</sequence>
<keyword evidence="3" id="KW-1185">Reference proteome</keyword>
<dbReference type="Gene3D" id="3.80.10.10">
    <property type="entry name" value="Ribonuclease Inhibitor"/>
    <property type="match status" value="1"/>
</dbReference>
<evidence type="ECO:0000313" key="2">
    <source>
        <dbReference type="EMBL" id="PVH96832.1"/>
    </source>
</evidence>
<evidence type="ECO:0008006" key="4">
    <source>
        <dbReference type="Google" id="ProtNLM"/>
    </source>
</evidence>